<name>A0AAU9IIG9_9CILI</name>
<proteinExistence type="predicted"/>
<evidence type="ECO:0000256" key="1">
    <source>
        <dbReference type="SAM" id="MobiDB-lite"/>
    </source>
</evidence>
<dbReference type="Proteomes" id="UP001162131">
    <property type="component" value="Unassembled WGS sequence"/>
</dbReference>
<keyword evidence="3" id="KW-1185">Reference proteome</keyword>
<sequence length="291" mass="34431">MNASTLLLPQDSRESSPRSSSPGSSSLDLYSFPSSSNSPSALKRKPTGRKINSDTEILSHFYTFRGSSIGQPKKEYLRCKLIRGHKRANRQIEKNLIPIKSFNSYNCNNPQSINLWNKLSEIYHKYLFILKDLSKTENTIKNKNKLKAPKLAKSFNANFCMEYFYKSEVRESFYYYVEYLFSDFEPEALCKKFNFNCCKGKKHKEMCYEKWERVKQYINSDMISELKLDPWFPNSEKNTEEPRFEEIEKKSPELYLDFSQPSWIRKIYVQQIEFVNPNEIFSMNIIKNMKI</sequence>
<feature type="region of interest" description="Disordered" evidence="1">
    <location>
        <begin position="1"/>
        <end position="49"/>
    </location>
</feature>
<feature type="compositionally biased region" description="Low complexity" evidence="1">
    <location>
        <begin position="17"/>
        <end position="40"/>
    </location>
</feature>
<evidence type="ECO:0000313" key="3">
    <source>
        <dbReference type="Proteomes" id="UP001162131"/>
    </source>
</evidence>
<gene>
    <name evidence="2" type="ORF">BSTOLATCC_MIC8560</name>
</gene>
<dbReference type="EMBL" id="CAJZBQ010000010">
    <property type="protein sequence ID" value="CAG9313287.1"/>
    <property type="molecule type" value="Genomic_DNA"/>
</dbReference>
<accession>A0AAU9IIG9</accession>
<protein>
    <submittedName>
        <fullName evidence="2">Uncharacterized protein</fullName>
    </submittedName>
</protein>
<evidence type="ECO:0000313" key="2">
    <source>
        <dbReference type="EMBL" id="CAG9313287.1"/>
    </source>
</evidence>
<dbReference type="AlphaFoldDB" id="A0AAU9IIG9"/>
<comment type="caution">
    <text evidence="2">The sequence shown here is derived from an EMBL/GenBank/DDBJ whole genome shotgun (WGS) entry which is preliminary data.</text>
</comment>
<organism evidence="2 3">
    <name type="scientific">Blepharisma stoltei</name>
    <dbReference type="NCBI Taxonomy" id="1481888"/>
    <lineage>
        <taxon>Eukaryota</taxon>
        <taxon>Sar</taxon>
        <taxon>Alveolata</taxon>
        <taxon>Ciliophora</taxon>
        <taxon>Postciliodesmatophora</taxon>
        <taxon>Heterotrichea</taxon>
        <taxon>Heterotrichida</taxon>
        <taxon>Blepharismidae</taxon>
        <taxon>Blepharisma</taxon>
    </lineage>
</organism>
<reference evidence="2" key="1">
    <citation type="submission" date="2021-09" db="EMBL/GenBank/DDBJ databases">
        <authorList>
            <consortium name="AG Swart"/>
            <person name="Singh M."/>
            <person name="Singh A."/>
            <person name="Seah K."/>
            <person name="Emmerich C."/>
        </authorList>
    </citation>
    <scope>NUCLEOTIDE SEQUENCE</scope>
    <source>
        <strain evidence="2">ATCC30299</strain>
    </source>
</reference>